<sequence>MVYTSLTEAPHNVKEGIDWLMALKGTSGESTLKAMVGAIHHIFSEHSDGNNPLPSLDKIKSISKEFLENPELRDNILVKTLLRRFYTPTSAANTGFRRYWHRQFDEYGRVVGVKGAKPEYIEECLSNVMDGFAKLLDDIKNPDEYKSAYSSKATWEASCAKDPEACAVVLVGIAPMLYAGLRSLWGTAEFKVGPFHKHTARQNLGDVLRALGYVEPECRSGMDGSYIYETFRGLDKDLIHNTYDLAGFDVFYGSKTPVPEKAEPSAESTLRAKVRKFYMGSREVYGIPGVDIDMGLVNAWNSKNAKKPAKTLTGLGSDNIYYPGAPTVANLNAASFI</sequence>
<evidence type="ECO:0000313" key="1">
    <source>
        <dbReference type="EMBL" id="CDR96267.1"/>
    </source>
</evidence>
<keyword evidence="2" id="KW-1185">Reference proteome</keyword>
<reference evidence="2" key="1">
    <citation type="journal article" date="2014" name="Nucleic Acids Res.">
        <title>The evolutionary dynamics of variant antigen genes in Babesia reveal a history of genomic innovation underlying host-parasite interaction.</title>
        <authorList>
            <person name="Jackson A.P."/>
            <person name="Otto T.D."/>
            <person name="Darby A."/>
            <person name="Ramaprasad A."/>
            <person name="Xia D."/>
            <person name="Echaide I.E."/>
            <person name="Farber M."/>
            <person name="Gahlot S."/>
            <person name="Gamble J."/>
            <person name="Gupta D."/>
            <person name="Gupta Y."/>
            <person name="Jackson L."/>
            <person name="Malandrin L."/>
            <person name="Malas T.B."/>
            <person name="Moussa E."/>
            <person name="Nair M."/>
            <person name="Reid A.J."/>
            <person name="Sanders M."/>
            <person name="Sharma J."/>
            <person name="Tracey A."/>
            <person name="Quail M.A."/>
            <person name="Weir W."/>
            <person name="Wastling J.M."/>
            <person name="Hall N."/>
            <person name="Willadsen P."/>
            <person name="Lingelbach K."/>
            <person name="Shiels B."/>
            <person name="Tait A."/>
            <person name="Berriman M."/>
            <person name="Allred D.R."/>
            <person name="Pain A."/>
        </authorList>
    </citation>
    <scope>NUCLEOTIDE SEQUENCE [LARGE SCALE GENOMIC DNA]</scope>
    <source>
        <strain evidence="2">Bond</strain>
    </source>
</reference>
<dbReference type="RefSeq" id="XP_012768453.1">
    <property type="nucleotide sequence ID" value="XM_012912999.1"/>
</dbReference>
<dbReference type="OrthoDB" id="627829at2759"/>
<dbReference type="EMBL" id="LK391709">
    <property type="protein sequence ID" value="CDR96267.1"/>
    <property type="molecule type" value="Genomic_DNA"/>
</dbReference>
<evidence type="ECO:0000313" key="2">
    <source>
        <dbReference type="Proteomes" id="UP000033188"/>
    </source>
</evidence>
<dbReference type="AlphaFoldDB" id="A0A061D8G8"/>
<gene>
    <name evidence="1" type="ORF">BBBOND_0301710</name>
</gene>
<name>A0A061D8G8_BABBI</name>
<dbReference type="Proteomes" id="UP000033188">
    <property type="component" value="Chromosome 3"/>
</dbReference>
<dbReference type="VEuPathDB" id="PiroplasmaDB:BBBOND_0301710"/>
<proteinExistence type="predicted"/>
<accession>A0A061D8G8</accession>
<dbReference type="KEGG" id="bbig:BBBOND_0301710"/>
<protein>
    <submittedName>
        <fullName evidence="1">Uncharacterized protein</fullName>
    </submittedName>
</protein>
<organism evidence="1 2">
    <name type="scientific">Babesia bigemina</name>
    <dbReference type="NCBI Taxonomy" id="5866"/>
    <lineage>
        <taxon>Eukaryota</taxon>
        <taxon>Sar</taxon>
        <taxon>Alveolata</taxon>
        <taxon>Apicomplexa</taxon>
        <taxon>Aconoidasida</taxon>
        <taxon>Piroplasmida</taxon>
        <taxon>Babesiidae</taxon>
        <taxon>Babesia</taxon>
    </lineage>
</organism>
<dbReference type="STRING" id="5866.A0A061D8G8"/>
<dbReference type="GeneID" id="24564808"/>